<keyword evidence="4 6" id="KW-1133">Transmembrane helix</keyword>
<evidence type="ECO:0008006" key="8">
    <source>
        <dbReference type="Google" id="ProtNLM"/>
    </source>
</evidence>
<organism evidence="7">
    <name type="scientific">hydrothermal vent metagenome</name>
    <dbReference type="NCBI Taxonomy" id="652676"/>
    <lineage>
        <taxon>unclassified sequences</taxon>
        <taxon>metagenomes</taxon>
        <taxon>ecological metagenomes</taxon>
    </lineage>
</organism>
<evidence type="ECO:0000256" key="2">
    <source>
        <dbReference type="ARBA" id="ARBA00022475"/>
    </source>
</evidence>
<keyword evidence="3 6" id="KW-0812">Transmembrane</keyword>
<evidence type="ECO:0000256" key="3">
    <source>
        <dbReference type="ARBA" id="ARBA00022692"/>
    </source>
</evidence>
<dbReference type="EMBL" id="UOGF01000047">
    <property type="protein sequence ID" value="VAX29073.1"/>
    <property type="molecule type" value="Genomic_DNA"/>
</dbReference>
<evidence type="ECO:0000256" key="4">
    <source>
        <dbReference type="ARBA" id="ARBA00022989"/>
    </source>
</evidence>
<evidence type="ECO:0000256" key="6">
    <source>
        <dbReference type="SAM" id="Phobius"/>
    </source>
</evidence>
<dbReference type="GO" id="GO:0005886">
    <property type="term" value="C:plasma membrane"/>
    <property type="evidence" value="ECO:0007669"/>
    <property type="project" value="UniProtKB-SubCell"/>
</dbReference>
<feature type="transmembrane region" description="Helical" evidence="6">
    <location>
        <begin position="21"/>
        <end position="44"/>
    </location>
</feature>
<evidence type="ECO:0000256" key="5">
    <source>
        <dbReference type="ARBA" id="ARBA00023136"/>
    </source>
</evidence>
<name>A0A3B1CX42_9ZZZZ</name>
<dbReference type="Pfam" id="PF02472">
    <property type="entry name" value="ExbD"/>
    <property type="match status" value="1"/>
</dbReference>
<proteinExistence type="predicted"/>
<accession>A0A3B1CX42</accession>
<protein>
    <recommendedName>
        <fullName evidence="8">Biopolymer transport protein ExbD/TolR</fullName>
    </recommendedName>
</protein>
<evidence type="ECO:0000313" key="7">
    <source>
        <dbReference type="EMBL" id="VAX29073.1"/>
    </source>
</evidence>
<comment type="subcellular location">
    <subcellularLocation>
        <location evidence="1">Cell membrane</location>
        <topology evidence="1">Single-pass membrane protein</topology>
    </subcellularLocation>
</comment>
<dbReference type="GO" id="GO:0022857">
    <property type="term" value="F:transmembrane transporter activity"/>
    <property type="evidence" value="ECO:0007669"/>
    <property type="project" value="InterPro"/>
</dbReference>
<keyword evidence="5 6" id="KW-0472">Membrane</keyword>
<sequence>MPNRRRKGRRSIDATELNITPFMNLMVVLIPFLLSGVVFSRLAILEMKLPTSQTQAAASNPAKDPFRLVVTLRQNGVTVLGSDIKRAQFPKKESVYALEGLSDLLEQVKAKHPQESALILLSEPEIPYEALIAVMDACREKEGLALFPDISIGEVKVL</sequence>
<evidence type="ECO:0000256" key="1">
    <source>
        <dbReference type="ARBA" id="ARBA00004162"/>
    </source>
</evidence>
<dbReference type="PANTHER" id="PTHR30558">
    <property type="entry name" value="EXBD MEMBRANE COMPONENT OF PMF-DRIVEN MACROMOLECULE IMPORT SYSTEM"/>
    <property type="match status" value="1"/>
</dbReference>
<gene>
    <name evidence="7" type="ORF">MNBD_NITROSPIRAE01-216</name>
</gene>
<keyword evidence="2" id="KW-1003">Cell membrane</keyword>
<reference evidence="7" key="1">
    <citation type="submission" date="2018-06" db="EMBL/GenBank/DDBJ databases">
        <authorList>
            <person name="Zhirakovskaya E."/>
        </authorList>
    </citation>
    <scope>NUCLEOTIDE SEQUENCE</scope>
</reference>
<dbReference type="AlphaFoldDB" id="A0A3B1CX42"/>
<dbReference type="InterPro" id="IPR003400">
    <property type="entry name" value="ExbD"/>
</dbReference>